<name>A0A075KJG8_9CAUD</name>
<dbReference type="RefSeq" id="YP_009098693.1">
    <property type="nucleotide sequence ID" value="NC_025420.1"/>
</dbReference>
<sequence>MTVDQIEYYELLKVAISESKTNRLLDGLDDAKGIEKELILKELREREIEA</sequence>
<organism evidence="1 2">
    <name type="scientific">Lactobacillus phage Ld17</name>
    <dbReference type="NCBI Taxonomy" id="1500733"/>
    <lineage>
        <taxon>Viruses</taxon>
        <taxon>Duplodnaviria</taxon>
        <taxon>Heunggongvirae</taxon>
        <taxon>Uroviricota</taxon>
        <taxon>Caudoviricetes</taxon>
        <taxon>Cequinquevirus</taxon>
        <taxon>Cequinquevirus Ld17</taxon>
    </lineage>
</organism>
<protein>
    <submittedName>
        <fullName evidence="1">Uncharacterized protein</fullName>
    </submittedName>
</protein>
<dbReference type="KEGG" id="vg:22109906"/>
<dbReference type="Proteomes" id="UP000028564">
    <property type="component" value="Segment"/>
</dbReference>
<dbReference type="GeneID" id="22109906"/>
<gene>
    <name evidence="1" type="ORF">LDB17_034</name>
</gene>
<reference evidence="1 2" key="1">
    <citation type="journal article" date="2014" name="Appl. Environ. Microbiol.">
        <title>Molecular Characterization of Three Lactobacillus delbrueckii subsp. bulgaricus Phages.</title>
        <authorList>
            <person name="Casey E."/>
            <person name="Mahony J."/>
            <person name="O'Connell-Motherway M."/>
            <person name="Bottacini F."/>
            <person name="Cornelissen A."/>
            <person name="Neve H."/>
            <person name="Heller K.J."/>
            <person name="Noben J.P."/>
            <person name="Dal Bello F."/>
            <person name="van Sinderen D."/>
        </authorList>
    </citation>
    <scope>NUCLEOTIDE SEQUENCE [LARGE SCALE GENOMIC DNA]</scope>
</reference>
<accession>A0A075KJG8</accession>
<dbReference type="OrthoDB" id="27610at10239"/>
<proteinExistence type="predicted"/>
<evidence type="ECO:0000313" key="2">
    <source>
        <dbReference type="Proteomes" id="UP000028564"/>
    </source>
</evidence>
<dbReference type="EMBL" id="KJ564037">
    <property type="protein sequence ID" value="AIF54409.1"/>
    <property type="molecule type" value="Genomic_DNA"/>
</dbReference>
<keyword evidence="2" id="KW-1185">Reference proteome</keyword>
<evidence type="ECO:0000313" key="1">
    <source>
        <dbReference type="EMBL" id="AIF54409.1"/>
    </source>
</evidence>